<dbReference type="RefSeq" id="WP_123351675.1">
    <property type="nucleotide sequence ID" value="NZ_CP027432.2"/>
</dbReference>
<evidence type="ECO:0000256" key="1">
    <source>
        <dbReference type="ARBA" id="ARBA00023224"/>
    </source>
</evidence>
<feature type="coiled-coil region" evidence="3">
    <location>
        <begin position="732"/>
        <end position="759"/>
    </location>
</feature>
<dbReference type="EMBL" id="CP027432">
    <property type="protein sequence ID" value="QCI28513.1"/>
    <property type="molecule type" value="Genomic_DNA"/>
</dbReference>
<feature type="domain" description="Methyl-accepting transducer" evidence="5">
    <location>
        <begin position="602"/>
        <end position="786"/>
    </location>
</feature>
<keyword evidence="9" id="KW-1185">Reference proteome</keyword>
<reference evidence="7 8" key="2">
    <citation type="submission" date="2018-11" db="EMBL/GenBank/DDBJ databases">
        <title>Genomic Encyclopedia of Type Strains, Phase IV (KMG-IV): sequencing the most valuable type-strain genomes for metagenomic binning, comparative biology and taxonomic classification.</title>
        <authorList>
            <person name="Goeker M."/>
        </authorList>
    </citation>
    <scope>NUCLEOTIDE SEQUENCE [LARGE SCALE GENOMIC DNA]</scope>
    <source>
        <strain evidence="7 8">DSM 27783</strain>
    </source>
</reference>
<dbReference type="Pfam" id="PF00015">
    <property type="entry name" value="MCPsignal"/>
    <property type="match status" value="1"/>
</dbReference>
<proteinExistence type="predicted"/>
<feature type="coiled-coil region" evidence="3">
    <location>
        <begin position="285"/>
        <end position="312"/>
    </location>
</feature>
<dbReference type="InterPro" id="IPR013587">
    <property type="entry name" value="Nitrate/nitrite_sensing"/>
</dbReference>
<sequence>MLKNLSIKQKMLMIVALPVFFLLVFASYLIYDNYQNLSQLKKLENIMKITVKHTSKAIHELQKERGYSIAYIANGGKKFKEELSKQREKVDLAFANLKREVQKYKLQKIDKHVYHYYEKAFEKYSMINSIRQKVDALQIAPIDVIDYYSDINGYFIDTKDEILKYQADESVTDDIAKYFDLLKLTEKMGVERAIVAYMLSTGKLPHDLLVKWNSAIAYQKDIIKKYPTIAKEILAVTSQIKKIRDIINSYNEKKHIVSQMKELVGYGGLIHNFKNYVLRGKEKYKEKFDKQYALLNQKIKEYEALGESEQEKKLINEIKTVFGKYYNGLPAVVEGYQEHLNVHELDKIVKVNDSPAIKAFKTLSTKGVKLSGLNPKQWISLSTQVINQIKALIDKLGKEILIKISNIVNNMTIYLYTIVAIVILIILAVAALSFFISKNLVESTEKLKEGLLEFFKFLNRETTQAKEIEIDSNDEIGLMAKVINENIRKIEEGLMQDAAMIQGLVREVEKMKNGVLEGRIYEQASNPDLEKVRVIFNEMQDSMEKIIGKDVNKTVKVLDSAMHKDFTKRIQNAIGKVELAVNSVLDTIVNILSVNKENGDILSQTASVLKEKMHALKDAAKEASYELSEVANIMQNLNNEIFEISNQTKTVIDQSQDIKNVVGIIQEIADQTNLLALNAAIEAARAGEHGRGFAVVADEVRKLAEKTQKSLSEIDANINLLTQSITNIGEAIIKQTDEIANATAKIEDVNEKTKLMENSVEEVNTIAEEVNDMADKMLENVKKNKF</sequence>
<dbReference type="SMART" id="SM00283">
    <property type="entry name" value="MA"/>
    <property type="match status" value="1"/>
</dbReference>
<keyword evidence="3" id="KW-0175">Coiled coil</keyword>
<dbReference type="GO" id="GO:0016020">
    <property type="term" value="C:membrane"/>
    <property type="evidence" value="ECO:0007669"/>
    <property type="project" value="InterPro"/>
</dbReference>
<feature type="transmembrane region" description="Helical" evidence="4">
    <location>
        <begin position="12"/>
        <end position="31"/>
    </location>
</feature>
<evidence type="ECO:0000313" key="9">
    <source>
        <dbReference type="Proteomes" id="UP000298805"/>
    </source>
</evidence>
<keyword evidence="4" id="KW-1133">Transmembrane helix</keyword>
<dbReference type="Proteomes" id="UP000272781">
    <property type="component" value="Unassembled WGS sequence"/>
</dbReference>
<protein>
    <submittedName>
        <fullName evidence="7">Methyl-accepting chemotaxis protein</fullName>
    </submittedName>
</protein>
<name>A0AAJ4UYC0_9BACT</name>
<accession>A0AAJ4UYC0</accession>
<organism evidence="7 8">
    <name type="scientific">Caminibacter pacificus</name>
    <dbReference type="NCBI Taxonomy" id="1424653"/>
    <lineage>
        <taxon>Bacteria</taxon>
        <taxon>Pseudomonadati</taxon>
        <taxon>Campylobacterota</taxon>
        <taxon>Epsilonproteobacteria</taxon>
        <taxon>Nautiliales</taxon>
        <taxon>Nautiliaceae</taxon>
        <taxon>Caminibacter</taxon>
    </lineage>
</organism>
<evidence type="ECO:0000256" key="4">
    <source>
        <dbReference type="SAM" id="Phobius"/>
    </source>
</evidence>
<feature type="transmembrane region" description="Helical" evidence="4">
    <location>
        <begin position="413"/>
        <end position="436"/>
    </location>
</feature>
<keyword evidence="1 2" id="KW-0807">Transducer</keyword>
<keyword evidence="4" id="KW-0472">Membrane</keyword>
<feature type="coiled-coil region" evidence="3">
    <location>
        <begin position="80"/>
        <end position="107"/>
    </location>
</feature>
<dbReference type="EMBL" id="RJVK01000001">
    <property type="protein sequence ID" value="ROR40762.1"/>
    <property type="molecule type" value="Genomic_DNA"/>
</dbReference>
<evidence type="ECO:0000313" key="8">
    <source>
        <dbReference type="Proteomes" id="UP000272781"/>
    </source>
</evidence>
<gene>
    <name evidence="6" type="ORF">C6V80_05925</name>
    <name evidence="7" type="ORF">EDC58_0242</name>
</gene>
<dbReference type="SUPFAM" id="SSF58104">
    <property type="entry name" value="Methyl-accepting chemotaxis protein (MCP) signaling domain"/>
    <property type="match status" value="1"/>
</dbReference>
<evidence type="ECO:0000313" key="7">
    <source>
        <dbReference type="EMBL" id="ROR40762.1"/>
    </source>
</evidence>
<dbReference type="PANTHER" id="PTHR32089:SF112">
    <property type="entry name" value="LYSOZYME-LIKE PROTEIN-RELATED"/>
    <property type="match status" value="1"/>
</dbReference>
<dbReference type="InterPro" id="IPR004089">
    <property type="entry name" value="MCPsignal_dom"/>
</dbReference>
<dbReference type="Pfam" id="PF08376">
    <property type="entry name" value="NIT"/>
    <property type="match status" value="1"/>
</dbReference>
<dbReference type="Gene3D" id="1.10.287.950">
    <property type="entry name" value="Methyl-accepting chemotaxis protein"/>
    <property type="match status" value="1"/>
</dbReference>
<dbReference type="GO" id="GO:0007165">
    <property type="term" value="P:signal transduction"/>
    <property type="evidence" value="ECO:0007669"/>
    <property type="project" value="UniProtKB-KW"/>
</dbReference>
<dbReference type="Gene3D" id="6.10.340.10">
    <property type="match status" value="1"/>
</dbReference>
<dbReference type="Proteomes" id="UP000298805">
    <property type="component" value="Chromosome"/>
</dbReference>
<reference evidence="6" key="3">
    <citation type="submission" date="2019-06" db="EMBL/GenBank/DDBJ databases">
        <title>A comparative analysis of the Nautiliaceae.</title>
        <authorList>
            <person name="Grosche A."/>
            <person name="Smedile F."/>
            <person name="Vetriani C."/>
        </authorList>
    </citation>
    <scope>NUCLEOTIDE SEQUENCE</scope>
    <source>
        <strain evidence="6">TB6</strain>
    </source>
</reference>
<feature type="coiled-coil region" evidence="3">
    <location>
        <begin position="620"/>
        <end position="647"/>
    </location>
</feature>
<dbReference type="PANTHER" id="PTHR32089">
    <property type="entry name" value="METHYL-ACCEPTING CHEMOTAXIS PROTEIN MCPB"/>
    <property type="match status" value="1"/>
</dbReference>
<evidence type="ECO:0000256" key="3">
    <source>
        <dbReference type="SAM" id="Coils"/>
    </source>
</evidence>
<dbReference type="PROSITE" id="PS50111">
    <property type="entry name" value="CHEMOTAXIS_TRANSDUC_2"/>
    <property type="match status" value="1"/>
</dbReference>
<dbReference type="AlphaFoldDB" id="A0AAJ4UYC0"/>
<reference evidence="9" key="1">
    <citation type="submission" date="2018-03" db="EMBL/GenBank/DDBJ databases">
        <title>A comparative analysis of the Nautiliaceae.</title>
        <authorList>
            <person name="Grosche A."/>
            <person name="Smedile F."/>
            <person name="Vetriani C."/>
        </authorList>
    </citation>
    <scope>NUCLEOTIDE SEQUENCE [LARGE SCALE GENOMIC DNA]</scope>
    <source>
        <strain evidence="9">TB6</strain>
    </source>
</reference>
<keyword evidence="4" id="KW-0812">Transmembrane</keyword>
<evidence type="ECO:0000313" key="6">
    <source>
        <dbReference type="EMBL" id="QCI28513.1"/>
    </source>
</evidence>
<evidence type="ECO:0000259" key="5">
    <source>
        <dbReference type="PROSITE" id="PS50111"/>
    </source>
</evidence>
<evidence type="ECO:0000256" key="2">
    <source>
        <dbReference type="PROSITE-ProRule" id="PRU00284"/>
    </source>
</evidence>